<evidence type="ECO:0000313" key="3">
    <source>
        <dbReference type="Proteomes" id="UP001320245"/>
    </source>
</evidence>
<dbReference type="Proteomes" id="UP001320245">
    <property type="component" value="Unassembled WGS sequence"/>
</dbReference>
<dbReference type="AlphaFoldDB" id="A0AAN9ULT0"/>
<feature type="compositionally biased region" description="Acidic residues" evidence="1">
    <location>
        <begin position="125"/>
        <end position="138"/>
    </location>
</feature>
<accession>A0AAN9ULT0</accession>
<evidence type="ECO:0000256" key="1">
    <source>
        <dbReference type="SAM" id="MobiDB-lite"/>
    </source>
</evidence>
<feature type="compositionally biased region" description="Polar residues" evidence="1">
    <location>
        <begin position="93"/>
        <end position="103"/>
    </location>
</feature>
<sequence>MDNCTRTSDQNDPSLDDPYPRRPPGLPRSNTFGELSPPNTLQAQDSLPTLVGVALNHEEIDTKDGIYICASLHRQSGSSDSDSENNSEVAGGNQYSDLEMQTQQKREDIEHRPLGGYIGTGQGEGGEEEVDEHEEGADPVDMGIARVAHIVTPGTVSMVEIRRRKPGPLMPSRSVRDVASLPDLAWAQSLTTASGRSVASVASVASMDSGKSVRVPQTLGDANKKVPSPPTTTITLTKRKRSRKLLKKKKVKEWCERGMGMGSASASASGVFGPYAGTC</sequence>
<name>A0AAN9ULT0_9PEZI</name>
<organism evidence="2 3">
    <name type="scientific">Cytospora paraplurivora</name>
    <dbReference type="NCBI Taxonomy" id="2898453"/>
    <lineage>
        <taxon>Eukaryota</taxon>
        <taxon>Fungi</taxon>
        <taxon>Dikarya</taxon>
        <taxon>Ascomycota</taxon>
        <taxon>Pezizomycotina</taxon>
        <taxon>Sordariomycetes</taxon>
        <taxon>Sordariomycetidae</taxon>
        <taxon>Diaporthales</taxon>
        <taxon>Cytosporaceae</taxon>
        <taxon>Cytospora</taxon>
    </lineage>
</organism>
<feature type="compositionally biased region" description="Basic and acidic residues" evidence="1">
    <location>
        <begin position="104"/>
        <end position="113"/>
    </location>
</feature>
<dbReference type="EMBL" id="JAJSPL020000001">
    <property type="protein sequence ID" value="KAK7749788.1"/>
    <property type="molecule type" value="Genomic_DNA"/>
</dbReference>
<comment type="caution">
    <text evidence="2">The sequence shown here is derived from an EMBL/GenBank/DDBJ whole genome shotgun (WGS) entry which is preliminary data.</text>
</comment>
<protein>
    <submittedName>
        <fullName evidence="2">Uncharacterized protein</fullName>
    </submittedName>
</protein>
<feature type="region of interest" description="Disordered" evidence="1">
    <location>
        <begin position="1"/>
        <end position="44"/>
    </location>
</feature>
<proteinExistence type="predicted"/>
<gene>
    <name evidence="2" type="ORF">SLS53_000367</name>
</gene>
<feature type="compositionally biased region" description="Polar residues" evidence="1">
    <location>
        <begin position="1"/>
        <end position="13"/>
    </location>
</feature>
<feature type="compositionally biased region" description="Low complexity" evidence="1">
    <location>
        <begin position="78"/>
        <end position="88"/>
    </location>
</feature>
<feature type="region of interest" description="Disordered" evidence="1">
    <location>
        <begin position="75"/>
        <end position="138"/>
    </location>
</feature>
<feature type="compositionally biased region" description="Polar residues" evidence="1">
    <location>
        <begin position="28"/>
        <end position="44"/>
    </location>
</feature>
<keyword evidence="3" id="KW-1185">Reference proteome</keyword>
<reference evidence="2 3" key="1">
    <citation type="journal article" date="2023" name="PLoS ONE">
        <title>Cytospora paraplurivora sp. nov. isolated from orchards with fruit tree decline syndrome in Ontario, Canada.</title>
        <authorList>
            <person name="Ilyukhin E."/>
            <person name="Nguyen H.D.T."/>
            <person name="Castle A.J."/>
            <person name="Ellouze W."/>
        </authorList>
    </citation>
    <scope>NUCLEOTIDE SEQUENCE [LARGE SCALE GENOMIC DNA]</scope>
    <source>
        <strain evidence="2 3">FDS-564</strain>
    </source>
</reference>
<evidence type="ECO:0000313" key="2">
    <source>
        <dbReference type="EMBL" id="KAK7749788.1"/>
    </source>
</evidence>